<sequence>MAIVCLNIWTHRVARLGIVIPIAIIITGKANAVVMDIMMSRYRLLFFQLRGVVRQSQYIKINIGNMELPHRMYAQVGHLRM</sequence>
<comment type="caution">
    <text evidence="2">The sequence shown here is derived from an EMBL/GenBank/DDBJ whole genome shotgun (WGS) entry which is preliminary data.</text>
</comment>
<accession>A0A370DYE5</accession>
<gene>
    <name evidence="2" type="ORF">DIZ79_06565</name>
</gene>
<proteinExistence type="predicted"/>
<dbReference type="EMBL" id="QFXD01000125">
    <property type="protein sequence ID" value="RDH91337.1"/>
    <property type="molecule type" value="Genomic_DNA"/>
</dbReference>
<evidence type="ECO:0000313" key="2">
    <source>
        <dbReference type="EMBL" id="RDH91337.1"/>
    </source>
</evidence>
<evidence type="ECO:0000256" key="1">
    <source>
        <dbReference type="SAM" id="Phobius"/>
    </source>
</evidence>
<reference evidence="2 3" key="1">
    <citation type="journal article" date="2018" name="ISME J.">
        <title>Endosymbiont genomes yield clues of tubeworm success.</title>
        <authorList>
            <person name="Li Y."/>
            <person name="Liles M.R."/>
            <person name="Halanych K.M."/>
        </authorList>
    </citation>
    <scope>NUCLEOTIDE SEQUENCE [LARGE SCALE GENOMIC DNA]</scope>
    <source>
        <strain evidence="2">A1422</strain>
    </source>
</reference>
<protein>
    <submittedName>
        <fullName evidence="2">Uncharacterized protein</fullName>
    </submittedName>
</protein>
<keyword evidence="1" id="KW-1133">Transmembrane helix</keyword>
<keyword evidence="1" id="KW-0812">Transmembrane</keyword>
<dbReference type="AlphaFoldDB" id="A0A370DYE5"/>
<evidence type="ECO:0000313" key="3">
    <source>
        <dbReference type="Proteomes" id="UP000255508"/>
    </source>
</evidence>
<keyword evidence="1" id="KW-0472">Membrane</keyword>
<dbReference type="Proteomes" id="UP000255508">
    <property type="component" value="Unassembled WGS sequence"/>
</dbReference>
<feature type="transmembrane region" description="Helical" evidence="1">
    <location>
        <begin position="16"/>
        <end position="34"/>
    </location>
</feature>
<organism evidence="2 3">
    <name type="scientific">endosymbiont of Lamellibrachia luymesi</name>
    <dbReference type="NCBI Taxonomy" id="2200907"/>
    <lineage>
        <taxon>Bacteria</taxon>
        <taxon>Pseudomonadati</taxon>
        <taxon>Pseudomonadota</taxon>
        <taxon>Gammaproteobacteria</taxon>
        <taxon>sulfur-oxidizing symbionts</taxon>
    </lineage>
</organism>
<name>A0A370DYE5_9GAMM</name>